<feature type="compositionally biased region" description="Low complexity" evidence="4">
    <location>
        <begin position="17"/>
        <end position="36"/>
    </location>
</feature>
<evidence type="ECO:0000313" key="6">
    <source>
        <dbReference type="EMBL" id="KAJ5734203.1"/>
    </source>
</evidence>
<feature type="compositionally biased region" description="Basic and acidic residues" evidence="4">
    <location>
        <begin position="122"/>
        <end position="135"/>
    </location>
</feature>
<dbReference type="EMBL" id="JAQJAN010000003">
    <property type="protein sequence ID" value="KAJ5734203.1"/>
    <property type="molecule type" value="Genomic_DNA"/>
</dbReference>
<feature type="compositionally biased region" description="Low complexity" evidence="4">
    <location>
        <begin position="90"/>
        <end position="100"/>
    </location>
</feature>
<feature type="repeat" description="RCC1" evidence="3">
    <location>
        <begin position="167"/>
        <end position="223"/>
    </location>
</feature>
<dbReference type="SUPFAM" id="SSF50985">
    <property type="entry name" value="RCC1/BLIP-II"/>
    <property type="match status" value="1"/>
</dbReference>
<evidence type="ECO:0000256" key="2">
    <source>
        <dbReference type="ARBA" id="ARBA00022737"/>
    </source>
</evidence>
<dbReference type="InterPro" id="IPR009091">
    <property type="entry name" value="RCC1/BLIP-II"/>
</dbReference>
<dbReference type="InterPro" id="IPR000408">
    <property type="entry name" value="Reg_chr_condens"/>
</dbReference>
<dbReference type="InterPro" id="IPR051553">
    <property type="entry name" value="Ran_GTPase-activating"/>
</dbReference>
<feature type="repeat" description="RCC1" evidence="3">
    <location>
        <begin position="355"/>
        <end position="408"/>
    </location>
</feature>
<dbReference type="PROSITE" id="PS00625">
    <property type="entry name" value="RCC1_1"/>
    <property type="match status" value="1"/>
</dbReference>
<evidence type="ECO:0000313" key="7">
    <source>
        <dbReference type="Proteomes" id="UP001215712"/>
    </source>
</evidence>
<dbReference type="GO" id="GO:0005085">
    <property type="term" value="F:guanyl-nucleotide exchange factor activity"/>
    <property type="evidence" value="ECO:0007669"/>
    <property type="project" value="TreeGrafter"/>
</dbReference>
<feature type="region of interest" description="Disordered" evidence="4">
    <location>
        <begin position="1"/>
        <end position="136"/>
    </location>
</feature>
<feature type="repeat" description="RCC1" evidence="3">
    <location>
        <begin position="409"/>
        <end position="465"/>
    </location>
</feature>
<sequence length="585" mass="61891">MPPKRAAATSAAEKMTSKPAAKPAPKSGAKPATTKTATKDKSTTKPGPKGVTKTKSAGTKAAESTEKKKKTTSTKSSETKRGRGRPKMSTETATKTFGKKATTEKARKTKTATSTTASKKRKVDDAEEKPREAKKPRVIAKPRATKPKPVKAAKPKVVINEAPTTRLNVYVCGEGSSGELGLGTAKNVIDVKRPRLNALLAADKVGVVQVAVGGMHCVALTHDNQIYTWGVNDQGALGRETNWDGGYKDVDASDSDSDDEDSGLNPKESTPTAIPANAFPEGTVFVQVAAADSSSFALTDDGLVYGWGTFRSNDGILGFDPVNKVQNTPILIPDLKKIKHLTCGANHVLALNDKGSVFSWGSGQQNQLGRRIVERNKLNGLQPREFGLPKNILHIGSGSYHSFAVHSTGKVYAWGLNSFGATAIREGAGDDEAAIVHPVVVKSLSDKNITQVCGGSHHSIARTASGECLVWGRLDGFQSGLKVDALSDDAVIKDERNRPRILIEPTTVPGINAKVVAAASDHSLAIDADGRAWSWGFSATYQTGQGTQDDIEVATIIDNTAVRGKQLNWAGAGGQFSVFTNPATF</sequence>
<dbReference type="PRINTS" id="PR00633">
    <property type="entry name" value="RCCNDNSATION"/>
</dbReference>
<dbReference type="PANTHER" id="PTHR45982:SF1">
    <property type="entry name" value="REGULATOR OF CHROMOSOME CONDENSATION"/>
    <property type="match status" value="1"/>
</dbReference>
<dbReference type="AlphaFoldDB" id="A0AAD6MZ38"/>
<reference evidence="6" key="2">
    <citation type="submission" date="2023-01" db="EMBL/GenBank/DDBJ databases">
        <authorList>
            <person name="Petersen C."/>
        </authorList>
    </citation>
    <scope>NUCLEOTIDE SEQUENCE</scope>
    <source>
        <strain evidence="6">IBT 17514</strain>
    </source>
</reference>
<evidence type="ECO:0000256" key="4">
    <source>
        <dbReference type="SAM" id="MobiDB-lite"/>
    </source>
</evidence>
<feature type="region of interest" description="Disordered" evidence="4">
    <location>
        <begin position="242"/>
        <end position="276"/>
    </location>
</feature>
<evidence type="ECO:0000256" key="3">
    <source>
        <dbReference type="PROSITE-ProRule" id="PRU00235"/>
    </source>
</evidence>
<feature type="domain" description="RCC1-like" evidence="5">
    <location>
        <begin position="169"/>
        <end position="579"/>
    </location>
</feature>
<feature type="repeat" description="RCC1" evidence="3">
    <location>
        <begin position="302"/>
        <end position="354"/>
    </location>
</feature>
<protein>
    <submittedName>
        <fullName evidence="6">Ran exchange factor Prp20/Pim1</fullName>
    </submittedName>
</protein>
<feature type="compositionally biased region" description="Acidic residues" evidence="4">
    <location>
        <begin position="252"/>
        <end position="262"/>
    </location>
</feature>
<accession>A0AAD6MZ38</accession>
<feature type="repeat" description="RCC1" evidence="3">
    <location>
        <begin position="466"/>
        <end position="529"/>
    </location>
</feature>
<feature type="repeat" description="RCC1" evidence="3">
    <location>
        <begin position="224"/>
        <end position="301"/>
    </location>
</feature>
<keyword evidence="7" id="KW-1185">Reference proteome</keyword>
<dbReference type="Gene3D" id="2.130.10.30">
    <property type="entry name" value="Regulator of chromosome condensation 1/beta-lactamase-inhibitor protein II"/>
    <property type="match status" value="1"/>
</dbReference>
<evidence type="ECO:0000256" key="1">
    <source>
        <dbReference type="ARBA" id="ARBA00022658"/>
    </source>
</evidence>
<evidence type="ECO:0000259" key="5">
    <source>
        <dbReference type="Pfam" id="PF25390"/>
    </source>
</evidence>
<dbReference type="InterPro" id="IPR058923">
    <property type="entry name" value="RCC1-like_dom"/>
</dbReference>
<proteinExistence type="predicted"/>
<reference evidence="6" key="1">
    <citation type="journal article" date="2023" name="IMA Fungus">
        <title>Comparative genomic study of the Penicillium genus elucidates a diverse pangenome and 15 lateral gene transfer events.</title>
        <authorList>
            <person name="Petersen C."/>
            <person name="Sorensen T."/>
            <person name="Nielsen M.R."/>
            <person name="Sondergaard T.E."/>
            <person name="Sorensen J.L."/>
            <person name="Fitzpatrick D.A."/>
            <person name="Frisvad J.C."/>
            <person name="Nielsen K.L."/>
        </authorList>
    </citation>
    <scope>NUCLEOTIDE SEQUENCE</scope>
    <source>
        <strain evidence="6">IBT 17514</strain>
    </source>
</reference>
<feature type="compositionally biased region" description="Low complexity" evidence="4">
    <location>
        <begin position="44"/>
        <end position="62"/>
    </location>
</feature>
<gene>
    <name evidence="6" type="ORF">N7493_002989</name>
</gene>
<organism evidence="6 7">
    <name type="scientific">Penicillium malachiteum</name>
    <dbReference type="NCBI Taxonomy" id="1324776"/>
    <lineage>
        <taxon>Eukaryota</taxon>
        <taxon>Fungi</taxon>
        <taxon>Dikarya</taxon>
        <taxon>Ascomycota</taxon>
        <taxon>Pezizomycotina</taxon>
        <taxon>Eurotiomycetes</taxon>
        <taxon>Eurotiomycetidae</taxon>
        <taxon>Eurotiales</taxon>
        <taxon>Aspergillaceae</taxon>
        <taxon>Penicillium</taxon>
    </lineage>
</organism>
<dbReference type="PROSITE" id="PS00626">
    <property type="entry name" value="RCC1_2"/>
    <property type="match status" value="1"/>
</dbReference>
<comment type="caution">
    <text evidence="6">The sequence shown here is derived from an EMBL/GenBank/DDBJ whole genome shotgun (WGS) entry which is preliminary data.</text>
</comment>
<keyword evidence="2" id="KW-0677">Repeat</keyword>
<name>A0AAD6MZ38_9EURO</name>
<dbReference type="PROSITE" id="PS50012">
    <property type="entry name" value="RCC1_3"/>
    <property type="match status" value="6"/>
</dbReference>
<dbReference type="Proteomes" id="UP001215712">
    <property type="component" value="Unassembled WGS sequence"/>
</dbReference>
<dbReference type="Pfam" id="PF25390">
    <property type="entry name" value="WD40_RLD"/>
    <property type="match status" value="1"/>
</dbReference>
<dbReference type="PANTHER" id="PTHR45982">
    <property type="entry name" value="REGULATOR OF CHROMOSOME CONDENSATION"/>
    <property type="match status" value="1"/>
</dbReference>
<dbReference type="GO" id="GO:0005737">
    <property type="term" value="C:cytoplasm"/>
    <property type="evidence" value="ECO:0007669"/>
    <property type="project" value="TreeGrafter"/>
</dbReference>
<keyword evidence="1" id="KW-0344">Guanine-nucleotide releasing factor</keyword>